<dbReference type="EMBL" id="QDKG01000001">
    <property type="protein sequence ID" value="PVH26268.1"/>
    <property type="molecule type" value="Genomic_DNA"/>
</dbReference>
<reference evidence="1 2" key="1">
    <citation type="submission" date="2018-04" db="EMBL/GenBank/DDBJ databases">
        <title>Sphingobacterium cortibacter sp. nov.</title>
        <authorList>
            <person name="Li Y."/>
        </authorList>
    </citation>
    <scope>NUCLEOTIDE SEQUENCE [LARGE SCALE GENOMIC DNA]</scope>
    <source>
        <strain evidence="1 2">2c-3</strain>
    </source>
</reference>
<comment type="caution">
    <text evidence="1">The sequence shown here is derived from an EMBL/GenBank/DDBJ whole genome shotgun (WGS) entry which is preliminary data.</text>
</comment>
<protein>
    <submittedName>
        <fullName evidence="1">Uncharacterized protein</fullName>
    </submittedName>
</protein>
<dbReference type="AlphaFoldDB" id="A0A2T8HLE3"/>
<gene>
    <name evidence="1" type="ORF">DC487_01185</name>
</gene>
<organism evidence="1 2">
    <name type="scientific">Sphingobacterium corticibacter</name>
    <dbReference type="NCBI Taxonomy" id="2171749"/>
    <lineage>
        <taxon>Bacteria</taxon>
        <taxon>Pseudomonadati</taxon>
        <taxon>Bacteroidota</taxon>
        <taxon>Sphingobacteriia</taxon>
        <taxon>Sphingobacteriales</taxon>
        <taxon>Sphingobacteriaceae</taxon>
        <taxon>Sphingobacterium</taxon>
    </lineage>
</organism>
<dbReference type="Proteomes" id="UP000245627">
    <property type="component" value="Unassembled WGS sequence"/>
</dbReference>
<evidence type="ECO:0000313" key="1">
    <source>
        <dbReference type="EMBL" id="PVH26268.1"/>
    </source>
</evidence>
<proteinExistence type="predicted"/>
<keyword evidence="2" id="KW-1185">Reference proteome</keyword>
<sequence length="141" mass="16796">MVVDTMKLRILEHLSKELKKHVDEVFDEISSLKTDYCILEVSNHYLKTIGKPLNFFDSKPCDREANDIKRDISFIYYCLTCPFFRELGVKSDFSKVQRKQLSEHIGSDRWGISVYVRSAKHFYRFYADYRTKINAQIQFHL</sequence>
<accession>A0A2T8HLE3</accession>
<evidence type="ECO:0000313" key="2">
    <source>
        <dbReference type="Proteomes" id="UP000245627"/>
    </source>
</evidence>
<name>A0A2T8HLE3_9SPHI</name>